<dbReference type="EMBL" id="RBOM01000221">
    <property type="protein sequence ID" value="RMM61834.1"/>
    <property type="molecule type" value="Genomic_DNA"/>
</dbReference>
<protein>
    <submittedName>
        <fullName evidence="1">Uncharacterized protein</fullName>
    </submittedName>
</protein>
<evidence type="ECO:0000313" key="1">
    <source>
        <dbReference type="EMBL" id="RMM61834.1"/>
    </source>
</evidence>
<gene>
    <name evidence="1" type="ORF">ALQ74_05476</name>
</gene>
<dbReference type="Proteomes" id="UP000279057">
    <property type="component" value="Unassembled WGS sequence"/>
</dbReference>
<organism evidence="1 2">
    <name type="scientific">Pseudomonas savastanoi pv. glycinea</name>
    <name type="common">Pseudomonas syringae pv. glycinea</name>
    <dbReference type="NCBI Taxonomy" id="318"/>
    <lineage>
        <taxon>Bacteria</taxon>
        <taxon>Pseudomonadati</taxon>
        <taxon>Pseudomonadota</taxon>
        <taxon>Gammaproteobacteria</taxon>
        <taxon>Pseudomonadales</taxon>
        <taxon>Pseudomonadaceae</taxon>
        <taxon>Pseudomonas</taxon>
    </lineage>
</organism>
<evidence type="ECO:0000313" key="2">
    <source>
        <dbReference type="Proteomes" id="UP000279057"/>
    </source>
</evidence>
<comment type="caution">
    <text evidence="1">The sequence shown here is derived from an EMBL/GenBank/DDBJ whole genome shotgun (WGS) entry which is preliminary data.</text>
</comment>
<reference evidence="1 2" key="1">
    <citation type="submission" date="2018-08" db="EMBL/GenBank/DDBJ databases">
        <title>Recombination of ecologically and evolutionarily significant loci maintains genetic cohesion in the Pseudomonas syringae species complex.</title>
        <authorList>
            <person name="Dillon M."/>
            <person name="Thakur S."/>
            <person name="Almeida R.N.D."/>
            <person name="Weir B.S."/>
            <person name="Guttman D.S."/>
        </authorList>
    </citation>
    <scope>NUCLEOTIDE SEQUENCE [LARGE SCALE GENOMIC DNA]</scope>
    <source>
        <strain evidence="1 2">ICMP 4332</strain>
    </source>
</reference>
<name>A0A3M3FK91_PSESG</name>
<proteinExistence type="predicted"/>
<accession>A0A3M3FK91</accession>
<dbReference type="AlphaFoldDB" id="A0A3M3FK91"/>
<sequence>MPECRACAPAGSGRLCRSAAPPRYGLSSCKDFRFQQTRLISALKGQHDQAMDQFGIGQTTGLPELGVHADGSEARQRVDLIDDDVTRVGNEEIDPRKPCATQHLVSLQRDFTHLITQIGRKLGGYRDARLITIQVFGVVGVELVVGNHFATDTDLRIEVTQYGALHFPADDALLDQQLVVKLETQCQRSHEASLVRHFADAHRRALIGRLDEHRQAQLRGCIGERQGFPTAEHHERRDSNACIAQQTLGHVFVHARRRGEDVSADKRNGQHAQHALQRTVLTKRAVDQRKYHVNGRQWLACLDLDKLATSAARQQRQLLAGCTQFDPRRIIGIEQVVGLVEAQPAAQLVDADQGQLIAFTINRIDHVACRLQRNLMLAGLPTENDGD</sequence>